<dbReference type="EMBL" id="CP076607">
    <property type="protein sequence ID" value="QWU16794.1"/>
    <property type="molecule type" value="Genomic_DNA"/>
</dbReference>
<name>A0ABX8HEU8_9BACL</name>
<gene>
    <name evidence="1" type="ORF">KP014_06175</name>
</gene>
<dbReference type="Proteomes" id="UP000683429">
    <property type="component" value="Chromosome"/>
</dbReference>
<dbReference type="RefSeq" id="WP_175491900.1">
    <property type="nucleotide sequence ID" value="NZ_CP076607.1"/>
</dbReference>
<proteinExistence type="predicted"/>
<sequence>MMSRKKPSSSERSKALDLLRKSGIERIVPKKGLASPYYSSVGRSKKGRMEIRDF</sequence>
<evidence type="ECO:0000313" key="2">
    <source>
        <dbReference type="Proteomes" id="UP000683429"/>
    </source>
</evidence>
<evidence type="ECO:0000313" key="1">
    <source>
        <dbReference type="EMBL" id="QWU16794.1"/>
    </source>
</evidence>
<accession>A0ABX8HEU8</accession>
<organism evidence="1 2">
    <name type="scientific">Paenibacillus sophorae</name>
    <dbReference type="NCBI Taxonomy" id="1333845"/>
    <lineage>
        <taxon>Bacteria</taxon>
        <taxon>Bacillati</taxon>
        <taxon>Bacillota</taxon>
        <taxon>Bacilli</taxon>
        <taxon>Bacillales</taxon>
        <taxon>Paenibacillaceae</taxon>
        <taxon>Paenibacillus</taxon>
    </lineage>
</organism>
<reference evidence="1 2" key="1">
    <citation type="submission" date="2021-06" db="EMBL/GenBank/DDBJ databases">
        <title>Whole genome sequence of Paenibacillus sophorae DSM23020 for comparative genomics.</title>
        <authorList>
            <person name="Kim M.-J."/>
            <person name="Lee G."/>
            <person name="Shin J.-H."/>
        </authorList>
    </citation>
    <scope>NUCLEOTIDE SEQUENCE [LARGE SCALE GENOMIC DNA]</scope>
    <source>
        <strain evidence="1 2">DSM 23020</strain>
    </source>
</reference>
<keyword evidence="2" id="KW-1185">Reference proteome</keyword>
<protein>
    <submittedName>
        <fullName evidence="1">Uncharacterized protein</fullName>
    </submittedName>
</protein>